<geneLocation type="plasmid" evidence="3">
    <name>pmdjk44.2</name>
</geneLocation>
<evidence type="ECO:0000313" key="3">
    <source>
        <dbReference type="Proteomes" id="UP000195880"/>
    </source>
</evidence>
<organism evidence="2 3">
    <name type="scientific">Streptomyces alboflavus</name>
    <dbReference type="NCBI Taxonomy" id="67267"/>
    <lineage>
        <taxon>Bacteria</taxon>
        <taxon>Bacillati</taxon>
        <taxon>Actinomycetota</taxon>
        <taxon>Actinomycetes</taxon>
        <taxon>Kitasatosporales</taxon>
        <taxon>Streptomycetaceae</taxon>
        <taxon>Streptomyces</taxon>
    </lineage>
</organism>
<evidence type="ECO:0000256" key="1">
    <source>
        <dbReference type="SAM" id="MobiDB-lite"/>
    </source>
</evidence>
<keyword evidence="3" id="KW-1185">Reference proteome</keyword>
<name>A0A291W5H3_9ACTN</name>
<feature type="compositionally biased region" description="Polar residues" evidence="1">
    <location>
        <begin position="56"/>
        <end position="76"/>
    </location>
</feature>
<accession>A0A291W5H3</accession>
<protein>
    <submittedName>
        <fullName evidence="2">Uncharacterized protein</fullName>
    </submittedName>
</protein>
<feature type="compositionally biased region" description="Polar residues" evidence="1">
    <location>
        <begin position="187"/>
        <end position="198"/>
    </location>
</feature>
<dbReference type="EMBL" id="CP023977">
    <property type="protein sequence ID" value="ATM24792.1"/>
    <property type="molecule type" value="Genomic_DNA"/>
</dbReference>
<feature type="region of interest" description="Disordered" evidence="1">
    <location>
        <begin position="25"/>
        <end position="103"/>
    </location>
</feature>
<dbReference type="AlphaFoldDB" id="A0A291W5H3"/>
<dbReference type="Proteomes" id="UP000195880">
    <property type="component" value="Plasmid pMDJK44.2"/>
</dbReference>
<feature type="region of interest" description="Disordered" evidence="1">
    <location>
        <begin position="156"/>
        <end position="198"/>
    </location>
</feature>
<sequence length="198" mass="21245">MVRTTSALAESTLKVLLNACSRSDHLRSRGEHDTDSQDVTTKSGPPPLSRRAHSSHAPQTPSHRTTSALAESTPTAMASPVRTTDHLRSRGEHAMCGDVGTDYVGPPPLSRRAHRGGMALLGVRRTTSALAESTAMWCKLAVAVADHLRSRGEHQSLPTTITGWRGPPPLSRRALDVPPHPGRKTRTTSALAESTTWS</sequence>
<feature type="compositionally biased region" description="Basic and acidic residues" evidence="1">
    <location>
        <begin position="25"/>
        <end position="35"/>
    </location>
</feature>
<keyword evidence="2" id="KW-0614">Plasmid</keyword>
<dbReference type="AntiFam" id="ANF00057">
    <property type="entry name" value="Translation of E. coli type CRISPR repeat"/>
</dbReference>
<evidence type="ECO:0000313" key="2">
    <source>
        <dbReference type="EMBL" id="ATM24792.1"/>
    </source>
</evidence>
<dbReference type="KEGG" id="salf:SMD44_p20009"/>
<proteinExistence type="predicted"/>
<feature type="compositionally biased region" description="Basic and acidic residues" evidence="1">
    <location>
        <begin position="83"/>
        <end position="95"/>
    </location>
</feature>
<gene>
    <name evidence="2" type="ORF">SMD44_p20009</name>
</gene>
<reference evidence="2 3" key="1">
    <citation type="submission" date="2017-10" db="EMBL/GenBank/DDBJ databases">
        <title>Streptomyces alboflavus Genome sequencing and assembly.</title>
        <authorList>
            <person name="Wang Y."/>
            <person name="Du B."/>
            <person name="Ding Y."/>
            <person name="Liu H."/>
            <person name="Hou Q."/>
            <person name="Liu K."/>
            <person name="Wang C."/>
            <person name="Yao L."/>
        </authorList>
    </citation>
    <scope>NUCLEOTIDE SEQUENCE [LARGE SCALE GENOMIC DNA]</scope>
    <source>
        <strain evidence="2 3">MDJK44</strain>
        <plasmid evidence="3">Plasmid pmdjk44.2</plasmid>
    </source>
</reference>